<evidence type="ECO:0000313" key="2">
    <source>
        <dbReference type="Proteomes" id="UP001164539"/>
    </source>
</evidence>
<evidence type="ECO:0000313" key="1">
    <source>
        <dbReference type="EMBL" id="KAJ4719647.1"/>
    </source>
</evidence>
<comment type="caution">
    <text evidence="1">The sequence shown here is derived from an EMBL/GenBank/DDBJ whole genome shotgun (WGS) entry which is preliminary data.</text>
</comment>
<name>A0ACC1Y7E0_MELAZ</name>
<sequence length="450" mass="50486">MGDRKSRVNVDSILTAVSSKPCGSDKFYGLTQLDHAMGRHTVHVIFYFEKTPFGSFDMDPIRVSLSEVLSLYPAATGRLVRGEAGNWEVKCNDAGVRVLRATVGVTLDEWLRSADGNEERDLTAWEDMPEFPNTWSPFRVQINDFQGGGVAIGLSCCHMNADPTCLTLLFKAWTDTHRRLPIAYPPSFQPLKPRGQVSNNNTKSTSYLANKLHKQTLSVKIATATFKFSDSIIKSCLSEIHDKYTDATPFDLLVALFWIRLTHLRGPKPSVHKHSLSICVDIRRRLQEPLPYGHFGNALHFSLLSLNVEEMDCSGLGRVTELVHRHVSGLKEEEFWTTLRWLETQKEEGGKYAQAFTMYGPELTCVNMEHMVVEDQSMMYAASFDKATPVHVSCQIRNVEGEGLILVMPSAEGGYARTVTVTLPEEEIAKLCEDQAILQLEPKMLLCGRQ</sequence>
<keyword evidence="2" id="KW-1185">Reference proteome</keyword>
<keyword evidence="1" id="KW-0808">Transferase</keyword>
<dbReference type="Proteomes" id="UP001164539">
    <property type="component" value="Chromosome 4"/>
</dbReference>
<dbReference type="EMBL" id="CM051397">
    <property type="protein sequence ID" value="KAJ4719647.1"/>
    <property type="molecule type" value="Genomic_DNA"/>
</dbReference>
<reference evidence="1 2" key="1">
    <citation type="journal article" date="2023" name="Science">
        <title>Complex scaffold remodeling in plant triterpene biosynthesis.</title>
        <authorList>
            <person name="De La Pena R."/>
            <person name="Hodgson H."/>
            <person name="Liu J.C."/>
            <person name="Stephenson M.J."/>
            <person name="Martin A.C."/>
            <person name="Owen C."/>
            <person name="Harkess A."/>
            <person name="Leebens-Mack J."/>
            <person name="Jimenez L.E."/>
            <person name="Osbourn A."/>
            <person name="Sattely E.S."/>
        </authorList>
    </citation>
    <scope>NUCLEOTIDE SEQUENCE [LARGE SCALE GENOMIC DNA]</scope>
    <source>
        <strain evidence="2">cv. JPN11</strain>
        <tissue evidence="1">Leaf</tissue>
    </source>
</reference>
<gene>
    <name evidence="1" type="ORF">OWV82_007589</name>
</gene>
<proteinExistence type="predicted"/>
<protein>
    <submittedName>
        <fullName evidence="1">Transferase</fullName>
    </submittedName>
</protein>
<organism evidence="1 2">
    <name type="scientific">Melia azedarach</name>
    <name type="common">Chinaberry tree</name>
    <dbReference type="NCBI Taxonomy" id="155640"/>
    <lineage>
        <taxon>Eukaryota</taxon>
        <taxon>Viridiplantae</taxon>
        <taxon>Streptophyta</taxon>
        <taxon>Embryophyta</taxon>
        <taxon>Tracheophyta</taxon>
        <taxon>Spermatophyta</taxon>
        <taxon>Magnoliopsida</taxon>
        <taxon>eudicotyledons</taxon>
        <taxon>Gunneridae</taxon>
        <taxon>Pentapetalae</taxon>
        <taxon>rosids</taxon>
        <taxon>malvids</taxon>
        <taxon>Sapindales</taxon>
        <taxon>Meliaceae</taxon>
        <taxon>Melia</taxon>
    </lineage>
</organism>
<accession>A0ACC1Y7E0</accession>